<organism evidence="1 2">
    <name type="scientific">Lupinus albus</name>
    <name type="common">White lupine</name>
    <name type="synonym">Lupinus termis</name>
    <dbReference type="NCBI Taxonomy" id="3870"/>
    <lineage>
        <taxon>Eukaryota</taxon>
        <taxon>Viridiplantae</taxon>
        <taxon>Streptophyta</taxon>
        <taxon>Embryophyta</taxon>
        <taxon>Tracheophyta</taxon>
        <taxon>Spermatophyta</taxon>
        <taxon>Magnoliopsida</taxon>
        <taxon>eudicotyledons</taxon>
        <taxon>Gunneridae</taxon>
        <taxon>Pentapetalae</taxon>
        <taxon>rosids</taxon>
        <taxon>fabids</taxon>
        <taxon>Fabales</taxon>
        <taxon>Fabaceae</taxon>
        <taxon>Papilionoideae</taxon>
        <taxon>50 kb inversion clade</taxon>
        <taxon>genistoids sensu lato</taxon>
        <taxon>core genistoids</taxon>
        <taxon>Genisteae</taxon>
        <taxon>Lupinus</taxon>
    </lineage>
</organism>
<dbReference type="Proteomes" id="UP000447434">
    <property type="component" value="Chromosome 20"/>
</dbReference>
<evidence type="ECO:0000313" key="2">
    <source>
        <dbReference type="Proteomes" id="UP000447434"/>
    </source>
</evidence>
<dbReference type="EMBL" id="WOCE01000020">
    <property type="protein sequence ID" value="KAE9591231.1"/>
    <property type="molecule type" value="Genomic_DNA"/>
</dbReference>
<name>A0A6A4NQK8_LUPAL</name>
<gene>
    <name evidence="1" type="ORF">Lalb_Chr20g0116311</name>
</gene>
<accession>A0A6A4NQK8</accession>
<comment type="caution">
    <text evidence="1">The sequence shown here is derived from an EMBL/GenBank/DDBJ whole genome shotgun (WGS) entry which is preliminary data.</text>
</comment>
<sequence length="52" mass="6070">MDSKTLNQSHPFIRFYSLRFRSGDRLTTMEARNFGTLSFGRSKVSSCKLHRT</sequence>
<reference evidence="2" key="1">
    <citation type="journal article" date="2020" name="Nat. Commun.">
        <title>Genome sequence of the cluster root forming white lupin.</title>
        <authorList>
            <person name="Hufnagel B."/>
            <person name="Marques A."/>
            <person name="Soriano A."/>
            <person name="Marques L."/>
            <person name="Divol F."/>
            <person name="Doumas P."/>
            <person name="Sallet E."/>
            <person name="Mancinotti D."/>
            <person name="Carrere S."/>
            <person name="Marande W."/>
            <person name="Arribat S."/>
            <person name="Keller J."/>
            <person name="Huneau C."/>
            <person name="Blein T."/>
            <person name="Aime D."/>
            <person name="Laguerre M."/>
            <person name="Taylor J."/>
            <person name="Schubert V."/>
            <person name="Nelson M."/>
            <person name="Geu-Flores F."/>
            <person name="Crespi M."/>
            <person name="Gallardo-Guerrero K."/>
            <person name="Delaux P.-M."/>
            <person name="Salse J."/>
            <person name="Berges H."/>
            <person name="Guyot R."/>
            <person name="Gouzy J."/>
            <person name="Peret B."/>
        </authorList>
    </citation>
    <scope>NUCLEOTIDE SEQUENCE [LARGE SCALE GENOMIC DNA]</scope>
    <source>
        <strain evidence="2">cv. Amiga</strain>
    </source>
</reference>
<protein>
    <submittedName>
        <fullName evidence="1">Uncharacterized protein</fullName>
    </submittedName>
</protein>
<keyword evidence="2" id="KW-1185">Reference proteome</keyword>
<dbReference type="AlphaFoldDB" id="A0A6A4NQK8"/>
<evidence type="ECO:0000313" key="1">
    <source>
        <dbReference type="EMBL" id="KAE9591231.1"/>
    </source>
</evidence>
<proteinExistence type="predicted"/>